<comment type="caution">
    <text evidence="1">The sequence shown here is derived from an EMBL/GenBank/DDBJ whole genome shotgun (WGS) entry which is preliminary data.</text>
</comment>
<reference evidence="2" key="1">
    <citation type="journal article" date="2016" name="Nat. Biotechnol.">
        <title>Sequencing wild and cultivated cassava and related species reveals extensive interspecific hybridization and genetic diversity.</title>
        <authorList>
            <person name="Bredeson J.V."/>
            <person name="Lyons J.B."/>
            <person name="Prochnik S.E."/>
            <person name="Wu G.A."/>
            <person name="Ha C.M."/>
            <person name="Edsinger-Gonzales E."/>
            <person name="Grimwood J."/>
            <person name="Schmutz J."/>
            <person name="Rabbi I.Y."/>
            <person name="Egesi C."/>
            <person name="Nauluvula P."/>
            <person name="Lebot V."/>
            <person name="Ndunguru J."/>
            <person name="Mkamilo G."/>
            <person name="Bart R.S."/>
            <person name="Setter T.L."/>
            <person name="Gleadow R.M."/>
            <person name="Kulakow P."/>
            <person name="Ferguson M.E."/>
            <person name="Rounsley S."/>
            <person name="Rokhsar D.S."/>
        </authorList>
    </citation>
    <scope>NUCLEOTIDE SEQUENCE [LARGE SCALE GENOMIC DNA]</scope>
    <source>
        <strain evidence="2">cv. AM560-2</strain>
    </source>
</reference>
<evidence type="ECO:0000313" key="2">
    <source>
        <dbReference type="Proteomes" id="UP000091857"/>
    </source>
</evidence>
<dbReference type="Proteomes" id="UP000091857">
    <property type="component" value="Chromosome 17"/>
</dbReference>
<protein>
    <submittedName>
        <fullName evidence="1">Uncharacterized protein</fullName>
    </submittedName>
</protein>
<evidence type="ECO:0000313" key="1">
    <source>
        <dbReference type="EMBL" id="KAG8635033.1"/>
    </source>
</evidence>
<dbReference type="EMBL" id="CM004403">
    <property type="protein sequence ID" value="KAG8635033.1"/>
    <property type="molecule type" value="Genomic_DNA"/>
</dbReference>
<organism evidence="1 2">
    <name type="scientific">Manihot esculenta</name>
    <name type="common">Cassava</name>
    <name type="synonym">Jatropha manihot</name>
    <dbReference type="NCBI Taxonomy" id="3983"/>
    <lineage>
        <taxon>Eukaryota</taxon>
        <taxon>Viridiplantae</taxon>
        <taxon>Streptophyta</taxon>
        <taxon>Embryophyta</taxon>
        <taxon>Tracheophyta</taxon>
        <taxon>Spermatophyta</taxon>
        <taxon>Magnoliopsida</taxon>
        <taxon>eudicotyledons</taxon>
        <taxon>Gunneridae</taxon>
        <taxon>Pentapetalae</taxon>
        <taxon>rosids</taxon>
        <taxon>fabids</taxon>
        <taxon>Malpighiales</taxon>
        <taxon>Euphorbiaceae</taxon>
        <taxon>Crotonoideae</taxon>
        <taxon>Manihoteae</taxon>
        <taxon>Manihot</taxon>
    </lineage>
</organism>
<gene>
    <name evidence="1" type="ORF">MANES_17G121232v8</name>
</gene>
<sequence length="99" mass="11527">MDQAVVLNNVLECFCKSFGKKMNRSKIRIFFSNNVNHKLRKDISGTHGVQMTDDLGKYLDVALLHSRVTKRNLQYVLEKMKKKLSSRKLVNSRWQAKLS</sequence>
<accession>A0ACB7G5N7</accession>
<proteinExistence type="predicted"/>
<name>A0ACB7G5N7_MANES</name>
<keyword evidence="2" id="KW-1185">Reference proteome</keyword>